<dbReference type="SUPFAM" id="SSF49842">
    <property type="entry name" value="TNF-like"/>
    <property type="match status" value="2"/>
</dbReference>
<dbReference type="InterPro" id="IPR050822">
    <property type="entry name" value="Cerebellin_Synaptic_Org"/>
</dbReference>
<feature type="domain" description="C1q" evidence="5">
    <location>
        <begin position="16"/>
        <end position="152"/>
    </location>
</feature>
<name>A0A9D4M631_DREPO</name>
<dbReference type="InterPro" id="IPR008983">
    <property type="entry name" value="Tumour_necrosis_fac-like_dom"/>
</dbReference>
<dbReference type="Pfam" id="PF00386">
    <property type="entry name" value="C1q"/>
    <property type="match status" value="1"/>
</dbReference>
<evidence type="ECO:0000256" key="4">
    <source>
        <dbReference type="SAM" id="SignalP"/>
    </source>
</evidence>
<proteinExistence type="predicted"/>
<dbReference type="PROSITE" id="PS50871">
    <property type="entry name" value="C1Q"/>
    <property type="match status" value="1"/>
</dbReference>
<evidence type="ECO:0000256" key="3">
    <source>
        <dbReference type="ARBA" id="ARBA00022729"/>
    </source>
</evidence>
<keyword evidence="7" id="KW-1185">Reference proteome</keyword>
<sequence>MIGLMFLFAVVSQVYAKFDPIAFTVYQASGNFPGNATITYPHNITIHSSATNVLNGIFTSTRDGIYKFSVFGCSRTDGHFILDLIKNTTSLATLYGHVNSGHAVAANSVIVHLKVGDTVKVKSKDASPVSLYSSDFKENTFTGVQLGSQSLYSREHAAVIAFSVTANHHQNVIGDAIVQYHTKLVDDAGDLDLTSGIYMARSSGYYVLYFSRAQYHRIGVKAQGLLQNHMILFFLHLIGEEDEESVGSLNPVQDQVMNLVEGDPGESGGKPRQRRLSLCQQTMLPGCS</sequence>
<feature type="chain" id="PRO_5038887456" description="C1q domain-containing protein" evidence="4">
    <location>
        <begin position="17"/>
        <end position="288"/>
    </location>
</feature>
<comment type="subcellular location">
    <subcellularLocation>
        <location evidence="1">Secreted</location>
    </subcellularLocation>
</comment>
<feature type="signal peptide" evidence="4">
    <location>
        <begin position="1"/>
        <end position="16"/>
    </location>
</feature>
<evidence type="ECO:0000256" key="2">
    <source>
        <dbReference type="ARBA" id="ARBA00022525"/>
    </source>
</evidence>
<keyword evidence="2" id="KW-0964">Secreted</keyword>
<evidence type="ECO:0000256" key="1">
    <source>
        <dbReference type="ARBA" id="ARBA00004613"/>
    </source>
</evidence>
<accession>A0A9D4M631</accession>
<dbReference type="Gene3D" id="2.60.120.40">
    <property type="match status" value="2"/>
</dbReference>
<protein>
    <recommendedName>
        <fullName evidence="5">C1q domain-containing protein</fullName>
    </recommendedName>
</protein>
<dbReference type="PANTHER" id="PTHR22923:SF116">
    <property type="entry name" value="C1Q DOMAIN-CONTAINING PROTEIN"/>
    <property type="match status" value="1"/>
</dbReference>
<reference evidence="6" key="2">
    <citation type="submission" date="2020-11" db="EMBL/GenBank/DDBJ databases">
        <authorList>
            <person name="McCartney M.A."/>
            <person name="Auch B."/>
            <person name="Kono T."/>
            <person name="Mallez S."/>
            <person name="Becker A."/>
            <person name="Gohl D.M."/>
            <person name="Silverstein K.A.T."/>
            <person name="Koren S."/>
            <person name="Bechman K.B."/>
            <person name="Herman A."/>
            <person name="Abrahante J.E."/>
            <person name="Garbe J."/>
        </authorList>
    </citation>
    <scope>NUCLEOTIDE SEQUENCE</scope>
    <source>
        <strain evidence="6">Duluth1</strain>
        <tissue evidence="6">Whole animal</tissue>
    </source>
</reference>
<dbReference type="SMART" id="SM00110">
    <property type="entry name" value="C1Q"/>
    <property type="match status" value="1"/>
</dbReference>
<organism evidence="6 7">
    <name type="scientific">Dreissena polymorpha</name>
    <name type="common">Zebra mussel</name>
    <name type="synonym">Mytilus polymorpha</name>
    <dbReference type="NCBI Taxonomy" id="45954"/>
    <lineage>
        <taxon>Eukaryota</taxon>
        <taxon>Metazoa</taxon>
        <taxon>Spiralia</taxon>
        <taxon>Lophotrochozoa</taxon>
        <taxon>Mollusca</taxon>
        <taxon>Bivalvia</taxon>
        <taxon>Autobranchia</taxon>
        <taxon>Heteroconchia</taxon>
        <taxon>Euheterodonta</taxon>
        <taxon>Imparidentia</taxon>
        <taxon>Neoheterodontei</taxon>
        <taxon>Myida</taxon>
        <taxon>Dreissenoidea</taxon>
        <taxon>Dreissenidae</taxon>
        <taxon>Dreissena</taxon>
    </lineage>
</organism>
<dbReference type="AlphaFoldDB" id="A0A9D4M631"/>
<dbReference type="GO" id="GO:0005576">
    <property type="term" value="C:extracellular region"/>
    <property type="evidence" value="ECO:0007669"/>
    <property type="project" value="UniProtKB-SubCell"/>
</dbReference>
<dbReference type="EMBL" id="JAIWYP010000002">
    <property type="protein sequence ID" value="KAH3871567.1"/>
    <property type="molecule type" value="Genomic_DNA"/>
</dbReference>
<dbReference type="PANTHER" id="PTHR22923">
    <property type="entry name" value="CEREBELLIN-RELATED"/>
    <property type="match status" value="1"/>
</dbReference>
<reference evidence="6" key="1">
    <citation type="journal article" date="2019" name="bioRxiv">
        <title>The Genome of the Zebra Mussel, Dreissena polymorpha: A Resource for Invasive Species Research.</title>
        <authorList>
            <person name="McCartney M.A."/>
            <person name="Auch B."/>
            <person name="Kono T."/>
            <person name="Mallez S."/>
            <person name="Zhang Y."/>
            <person name="Obille A."/>
            <person name="Becker A."/>
            <person name="Abrahante J.E."/>
            <person name="Garbe J."/>
            <person name="Badalamenti J.P."/>
            <person name="Herman A."/>
            <person name="Mangelson H."/>
            <person name="Liachko I."/>
            <person name="Sullivan S."/>
            <person name="Sone E.D."/>
            <person name="Koren S."/>
            <person name="Silverstein K.A.T."/>
            <person name="Beckman K.B."/>
            <person name="Gohl D.M."/>
        </authorList>
    </citation>
    <scope>NUCLEOTIDE SEQUENCE</scope>
    <source>
        <strain evidence="6">Duluth1</strain>
        <tissue evidence="6">Whole animal</tissue>
    </source>
</reference>
<keyword evidence="3 4" id="KW-0732">Signal</keyword>
<evidence type="ECO:0000313" key="6">
    <source>
        <dbReference type="EMBL" id="KAH3871567.1"/>
    </source>
</evidence>
<dbReference type="InterPro" id="IPR001073">
    <property type="entry name" value="C1q_dom"/>
</dbReference>
<evidence type="ECO:0000259" key="5">
    <source>
        <dbReference type="PROSITE" id="PS50871"/>
    </source>
</evidence>
<comment type="caution">
    <text evidence="6">The sequence shown here is derived from an EMBL/GenBank/DDBJ whole genome shotgun (WGS) entry which is preliminary data.</text>
</comment>
<gene>
    <name evidence="6" type="ORF">DPMN_034772</name>
</gene>
<evidence type="ECO:0000313" key="7">
    <source>
        <dbReference type="Proteomes" id="UP000828390"/>
    </source>
</evidence>
<dbReference type="Proteomes" id="UP000828390">
    <property type="component" value="Unassembled WGS sequence"/>
</dbReference>